<comment type="subcellular location">
    <subcellularLocation>
        <location evidence="1">Membrane</location>
        <topology evidence="1">Multi-pass membrane protein</topology>
    </subcellularLocation>
</comment>
<feature type="transmembrane region" description="Helical" evidence="8">
    <location>
        <begin position="172"/>
        <end position="189"/>
    </location>
</feature>
<evidence type="ECO:0000256" key="1">
    <source>
        <dbReference type="ARBA" id="ARBA00004141"/>
    </source>
</evidence>
<evidence type="ECO:0000256" key="3">
    <source>
        <dbReference type="ARBA" id="ARBA00022801"/>
    </source>
</evidence>
<feature type="binding site" evidence="7">
    <location>
        <position position="202"/>
    </location>
    <ligand>
        <name>Zn(2+)</name>
        <dbReference type="ChEBI" id="CHEBI:29105"/>
        <note>catalytic</note>
    </ligand>
</feature>
<evidence type="ECO:0000256" key="8">
    <source>
        <dbReference type="SAM" id="Phobius"/>
    </source>
</evidence>
<dbReference type="GO" id="GO:0046872">
    <property type="term" value="F:metal ion binding"/>
    <property type="evidence" value="ECO:0007669"/>
    <property type="project" value="UniProtKB-KW"/>
</dbReference>
<dbReference type="GO" id="GO:0006672">
    <property type="term" value="P:ceramide metabolic process"/>
    <property type="evidence" value="ECO:0007669"/>
    <property type="project" value="InterPro"/>
</dbReference>
<keyword evidence="3" id="KW-0378">Hydrolase</keyword>
<keyword evidence="6" id="KW-0106">Calcium</keyword>
<feature type="transmembrane region" description="Helical" evidence="8">
    <location>
        <begin position="140"/>
        <end position="160"/>
    </location>
</feature>
<dbReference type="GO" id="GO:0016020">
    <property type="term" value="C:membrane"/>
    <property type="evidence" value="ECO:0007669"/>
    <property type="project" value="UniProtKB-SubCell"/>
</dbReference>
<evidence type="ECO:0000256" key="5">
    <source>
        <dbReference type="ARBA" id="ARBA00023136"/>
    </source>
</evidence>
<dbReference type="Pfam" id="PF05875">
    <property type="entry name" value="Ceramidase"/>
    <property type="match status" value="1"/>
</dbReference>
<feature type="transmembrane region" description="Helical" evidence="8">
    <location>
        <begin position="25"/>
        <end position="43"/>
    </location>
</feature>
<evidence type="ECO:0000256" key="2">
    <source>
        <dbReference type="ARBA" id="ARBA00022692"/>
    </source>
</evidence>
<feature type="transmembrane region" description="Helical" evidence="8">
    <location>
        <begin position="204"/>
        <end position="223"/>
    </location>
</feature>
<reference evidence="9 10" key="1">
    <citation type="journal article" date="2016" name="Front. Microbiol.">
        <title>Comparative Genomic Analysis Reveals a Diverse Repertoire of Genes Involved in Prokaryote-Eukaryote Interactions within the Pseudovibrio Genus.</title>
        <authorList>
            <person name="Romano S."/>
            <person name="Fernandez-Guerra A."/>
            <person name="Reen F.J."/>
            <person name="Glockner F.O."/>
            <person name="Crowley S.P."/>
            <person name="O'Sullivan O."/>
            <person name="Cotter P.D."/>
            <person name="Adams C."/>
            <person name="Dobson A.D."/>
            <person name="O'Gara F."/>
        </authorList>
    </citation>
    <scope>NUCLEOTIDE SEQUENCE [LARGE SCALE GENOMIC DNA]</scope>
    <source>
        <strain evidence="9 10">Ad2</strain>
    </source>
</reference>
<dbReference type="STRING" id="989403.SAMN05421798_101719"/>
<dbReference type="AlphaFoldDB" id="A0A165YFS4"/>
<sequence length="232" mass="25328">MDWKQHLDQYCERTSAAFWSEPLNAVSNAAFLIAALFALQIWLKIRSNAKKTHSTQTNANDLAGLFLIGLLTIIGIGSFLFHTFATRWAMLADVIPIALFMLTYFFLATRRYLGANLLISLGATLVFLGAMIVGPGLFEGLLGSTAGYAPALLAILLFAILTHTKNRKTSSALLLAGIVFAISMGFRFLDAPICPILPTGTHSLWHILNATVLFILIRAFIGFKTYLDGAES</sequence>
<dbReference type="OrthoDB" id="277121at2"/>
<dbReference type="RefSeq" id="WP_068005982.1">
    <property type="nucleotide sequence ID" value="NZ_FOFM01000001.1"/>
</dbReference>
<keyword evidence="7" id="KW-0862">Zinc</keyword>
<feature type="transmembrane region" description="Helical" evidence="8">
    <location>
        <begin position="114"/>
        <end position="134"/>
    </location>
</feature>
<evidence type="ECO:0000256" key="4">
    <source>
        <dbReference type="ARBA" id="ARBA00022989"/>
    </source>
</evidence>
<dbReference type="GO" id="GO:0016811">
    <property type="term" value="F:hydrolase activity, acting on carbon-nitrogen (but not peptide) bonds, in linear amides"/>
    <property type="evidence" value="ECO:0007669"/>
    <property type="project" value="InterPro"/>
</dbReference>
<keyword evidence="6" id="KW-0479">Metal-binding</keyword>
<evidence type="ECO:0000313" key="9">
    <source>
        <dbReference type="EMBL" id="KZL18806.1"/>
    </source>
</evidence>
<keyword evidence="5 8" id="KW-0472">Membrane</keyword>
<evidence type="ECO:0000256" key="7">
    <source>
        <dbReference type="PIRSR" id="PIRSR608901-2"/>
    </source>
</evidence>
<feature type="binding site" evidence="7">
    <location>
        <position position="206"/>
    </location>
    <ligand>
        <name>Zn(2+)</name>
        <dbReference type="ChEBI" id="CHEBI:29105"/>
        <note>catalytic</note>
    </ligand>
</feature>
<organism evidence="9 10">
    <name type="scientific">Pseudovibrio axinellae</name>
    <dbReference type="NCBI Taxonomy" id="989403"/>
    <lineage>
        <taxon>Bacteria</taxon>
        <taxon>Pseudomonadati</taxon>
        <taxon>Pseudomonadota</taxon>
        <taxon>Alphaproteobacteria</taxon>
        <taxon>Hyphomicrobiales</taxon>
        <taxon>Stappiaceae</taxon>
        <taxon>Pseudovibrio</taxon>
    </lineage>
</organism>
<dbReference type="EMBL" id="LMCB01000017">
    <property type="protein sequence ID" value="KZL18806.1"/>
    <property type="molecule type" value="Genomic_DNA"/>
</dbReference>
<comment type="caution">
    <text evidence="9">The sequence shown here is derived from an EMBL/GenBank/DDBJ whole genome shotgun (WGS) entry which is preliminary data.</text>
</comment>
<keyword evidence="10" id="KW-1185">Reference proteome</keyword>
<feature type="transmembrane region" description="Helical" evidence="8">
    <location>
        <begin position="63"/>
        <end position="82"/>
    </location>
</feature>
<feature type="binding site" evidence="6">
    <location>
        <position position="21"/>
    </location>
    <ligand>
        <name>Ca(2+)</name>
        <dbReference type="ChEBI" id="CHEBI:29108"/>
    </ligand>
</feature>
<keyword evidence="2 8" id="KW-0812">Transmembrane</keyword>
<name>A0A165YFS4_9HYPH</name>
<protein>
    <submittedName>
        <fullName evidence="9">Ceramidase</fullName>
    </submittedName>
</protein>
<comment type="cofactor">
    <cofactor evidence="7">
        <name>Zn(2+)</name>
        <dbReference type="ChEBI" id="CHEBI:29105"/>
    </cofactor>
</comment>
<feature type="binding site" evidence="7">
    <location>
        <position position="82"/>
    </location>
    <ligand>
        <name>Zn(2+)</name>
        <dbReference type="ChEBI" id="CHEBI:29105"/>
        <note>catalytic</note>
    </ligand>
</feature>
<evidence type="ECO:0000256" key="6">
    <source>
        <dbReference type="PIRSR" id="PIRSR608901-1"/>
    </source>
</evidence>
<gene>
    <name evidence="9" type="ORF">PsAD2_02322</name>
</gene>
<dbReference type="InterPro" id="IPR008901">
    <property type="entry name" value="ACER"/>
</dbReference>
<feature type="transmembrane region" description="Helical" evidence="8">
    <location>
        <begin position="88"/>
        <end position="107"/>
    </location>
</feature>
<dbReference type="Proteomes" id="UP000076577">
    <property type="component" value="Unassembled WGS sequence"/>
</dbReference>
<accession>A0A165YFS4</accession>
<evidence type="ECO:0000313" key="10">
    <source>
        <dbReference type="Proteomes" id="UP000076577"/>
    </source>
</evidence>
<dbReference type="PATRIC" id="fig|989403.3.peg.2477"/>
<proteinExistence type="predicted"/>
<keyword evidence="4 8" id="KW-1133">Transmembrane helix</keyword>